<dbReference type="InterPro" id="IPR036291">
    <property type="entry name" value="NAD(P)-bd_dom_sf"/>
</dbReference>
<reference evidence="7 8" key="1">
    <citation type="submission" date="2019-02" db="EMBL/GenBank/DDBJ databases">
        <title>Deep-cultivation of Planctomycetes and their phenomic and genomic characterization uncovers novel biology.</title>
        <authorList>
            <person name="Wiegand S."/>
            <person name="Jogler M."/>
            <person name="Boedeker C."/>
            <person name="Pinto D."/>
            <person name="Vollmers J."/>
            <person name="Rivas-Marin E."/>
            <person name="Kohn T."/>
            <person name="Peeters S.H."/>
            <person name="Heuer A."/>
            <person name="Rast P."/>
            <person name="Oberbeckmann S."/>
            <person name="Bunk B."/>
            <person name="Jeske O."/>
            <person name="Meyerdierks A."/>
            <person name="Storesund J.E."/>
            <person name="Kallscheuer N."/>
            <person name="Luecker S."/>
            <person name="Lage O.M."/>
            <person name="Pohl T."/>
            <person name="Merkel B.J."/>
            <person name="Hornburger P."/>
            <person name="Mueller R.-W."/>
            <person name="Bruemmer F."/>
            <person name="Labrenz M."/>
            <person name="Spormann A.M."/>
            <person name="Op Den Camp H."/>
            <person name="Overmann J."/>
            <person name="Amann R."/>
            <person name="Jetten M.S.M."/>
            <person name="Mascher T."/>
            <person name="Medema M.H."/>
            <person name="Devos D.P."/>
            <person name="Kaster A.-K."/>
            <person name="Ovreas L."/>
            <person name="Rohde M."/>
            <person name="Galperin M.Y."/>
            <person name="Jogler C."/>
        </authorList>
    </citation>
    <scope>NUCLEOTIDE SEQUENCE [LARGE SCALE GENOMIC DNA]</scope>
    <source>
        <strain evidence="7 8">Enr8</strain>
    </source>
</reference>
<comment type="caution">
    <text evidence="7">The sequence shown here is derived from an EMBL/GenBank/DDBJ whole genome shotgun (WGS) entry which is preliminary data.</text>
</comment>
<dbReference type="SUPFAM" id="SSF52283">
    <property type="entry name" value="Formate/glycerate dehydrogenase catalytic domain-like"/>
    <property type="match status" value="1"/>
</dbReference>
<dbReference type="AlphaFoldDB" id="A0A5C5VB78"/>
<evidence type="ECO:0000256" key="1">
    <source>
        <dbReference type="ARBA" id="ARBA00005854"/>
    </source>
</evidence>
<dbReference type="EC" id="1.1.1.29" evidence="7"/>
<dbReference type="InterPro" id="IPR029753">
    <property type="entry name" value="D-isomer_DH_CS"/>
</dbReference>
<feature type="domain" description="D-isomer specific 2-hydroxyacid dehydrogenase NAD-binding" evidence="6">
    <location>
        <begin position="112"/>
        <end position="283"/>
    </location>
</feature>
<sequence>MPTVLVTAHLFHTTDWPYYEILRQSGFDVHFADRTKSLNKADQLVEALRGMDAVVCSTEAYTPSVLRRIKTRVISRIGVGYDSIDVAAATENDIAVCRTTGAGYQAAAEHAIGMIFALYRDVVKRNEEVRAGLWNRTPGPRLAGKTLGVVGLGMIGTETARMAVALGMRVIAYNRSTPSELPSGVELVPLEEIWKQSDVVSLHTACTPQTERMINAQTLAQMKDDALLINTARGGLIDEPDLAAAMKGGKLRGAALDVLQQEPAGEGHPLFAIENIYFSPHMAGLDQQSIVDMSNLAARNIIDLYEGRWPAERVVNASNLRDWKW</sequence>
<keyword evidence="2 4" id="KW-0560">Oxidoreductase</keyword>
<dbReference type="OrthoDB" id="277029at2"/>
<evidence type="ECO:0000259" key="5">
    <source>
        <dbReference type="Pfam" id="PF00389"/>
    </source>
</evidence>
<evidence type="ECO:0000256" key="4">
    <source>
        <dbReference type="RuleBase" id="RU003719"/>
    </source>
</evidence>
<evidence type="ECO:0000313" key="8">
    <source>
        <dbReference type="Proteomes" id="UP000318878"/>
    </source>
</evidence>
<proteinExistence type="inferred from homology"/>
<dbReference type="InterPro" id="IPR006139">
    <property type="entry name" value="D-isomer_2_OHA_DH_cat_dom"/>
</dbReference>
<dbReference type="Proteomes" id="UP000318878">
    <property type="component" value="Unassembled WGS sequence"/>
</dbReference>
<dbReference type="CDD" id="cd12172">
    <property type="entry name" value="PGDH_like_2"/>
    <property type="match status" value="1"/>
</dbReference>
<evidence type="ECO:0000256" key="2">
    <source>
        <dbReference type="ARBA" id="ARBA00023002"/>
    </source>
</evidence>
<dbReference type="Pfam" id="PF02826">
    <property type="entry name" value="2-Hacid_dh_C"/>
    <property type="match status" value="1"/>
</dbReference>
<evidence type="ECO:0000256" key="3">
    <source>
        <dbReference type="ARBA" id="ARBA00023027"/>
    </source>
</evidence>
<keyword evidence="8" id="KW-1185">Reference proteome</keyword>
<dbReference type="InterPro" id="IPR006140">
    <property type="entry name" value="D-isomer_DH_NAD-bd"/>
</dbReference>
<dbReference type="PANTHER" id="PTHR42789">
    <property type="entry name" value="D-ISOMER SPECIFIC 2-HYDROXYACID DEHYDROGENASE FAMILY PROTEIN (AFU_ORTHOLOGUE AFUA_6G10090)"/>
    <property type="match status" value="1"/>
</dbReference>
<dbReference type="RefSeq" id="WP_146431588.1">
    <property type="nucleotide sequence ID" value="NZ_SJPF01000002.1"/>
</dbReference>
<evidence type="ECO:0000259" key="6">
    <source>
        <dbReference type="Pfam" id="PF02826"/>
    </source>
</evidence>
<dbReference type="PROSITE" id="PS00671">
    <property type="entry name" value="D_2_HYDROXYACID_DH_3"/>
    <property type="match status" value="1"/>
</dbReference>
<dbReference type="Pfam" id="PF00389">
    <property type="entry name" value="2-Hacid_dh"/>
    <property type="match status" value="1"/>
</dbReference>
<dbReference type="Gene3D" id="3.40.50.720">
    <property type="entry name" value="NAD(P)-binding Rossmann-like Domain"/>
    <property type="match status" value="2"/>
</dbReference>
<dbReference type="GO" id="GO:0051287">
    <property type="term" value="F:NAD binding"/>
    <property type="evidence" value="ECO:0007669"/>
    <property type="project" value="InterPro"/>
</dbReference>
<protein>
    <submittedName>
        <fullName evidence="7">Glycerate dehydrogenase</fullName>
        <ecNumber evidence="7">1.1.1.29</ecNumber>
    </submittedName>
</protein>
<name>A0A5C5VB78_9BACT</name>
<evidence type="ECO:0000313" key="7">
    <source>
        <dbReference type="EMBL" id="TWT34952.1"/>
    </source>
</evidence>
<dbReference type="EMBL" id="SJPF01000002">
    <property type="protein sequence ID" value="TWT34952.1"/>
    <property type="molecule type" value="Genomic_DNA"/>
</dbReference>
<comment type="similarity">
    <text evidence="1 4">Belongs to the D-isomer specific 2-hydroxyacid dehydrogenase family.</text>
</comment>
<dbReference type="GO" id="GO:0008465">
    <property type="term" value="F:hydroxypyruvate reductase (NADH) activity"/>
    <property type="evidence" value="ECO:0007669"/>
    <property type="project" value="UniProtKB-EC"/>
</dbReference>
<gene>
    <name evidence="7" type="primary">hprA_1</name>
    <name evidence="7" type="ORF">Enr8_23680</name>
</gene>
<dbReference type="FunFam" id="3.40.50.720:FF:000203">
    <property type="entry name" value="D-3-phosphoglycerate dehydrogenase (SerA)"/>
    <property type="match status" value="1"/>
</dbReference>
<accession>A0A5C5VB78</accession>
<dbReference type="SUPFAM" id="SSF51735">
    <property type="entry name" value="NAD(P)-binding Rossmann-fold domains"/>
    <property type="match status" value="1"/>
</dbReference>
<keyword evidence="3" id="KW-0520">NAD</keyword>
<feature type="domain" description="D-isomer specific 2-hydroxyacid dehydrogenase catalytic" evidence="5">
    <location>
        <begin position="20"/>
        <end position="314"/>
    </location>
</feature>
<organism evidence="7 8">
    <name type="scientific">Blastopirellula retiformator</name>
    <dbReference type="NCBI Taxonomy" id="2527970"/>
    <lineage>
        <taxon>Bacteria</taxon>
        <taxon>Pseudomonadati</taxon>
        <taxon>Planctomycetota</taxon>
        <taxon>Planctomycetia</taxon>
        <taxon>Pirellulales</taxon>
        <taxon>Pirellulaceae</taxon>
        <taxon>Blastopirellula</taxon>
    </lineage>
</organism>
<dbReference type="InterPro" id="IPR050857">
    <property type="entry name" value="D-2-hydroxyacid_DH"/>
</dbReference>
<dbReference type="PANTHER" id="PTHR42789:SF1">
    <property type="entry name" value="D-ISOMER SPECIFIC 2-HYDROXYACID DEHYDROGENASE FAMILY PROTEIN (AFU_ORTHOLOGUE AFUA_6G10090)"/>
    <property type="match status" value="1"/>
</dbReference>